<evidence type="ECO:0000313" key="2">
    <source>
        <dbReference type="WBParaSite" id="JU765_v2.g19120.t1"/>
    </source>
</evidence>
<evidence type="ECO:0000313" key="1">
    <source>
        <dbReference type="Proteomes" id="UP000887576"/>
    </source>
</evidence>
<dbReference type="WBParaSite" id="JU765_v2.g19120.t1">
    <property type="protein sequence ID" value="JU765_v2.g19120.t1"/>
    <property type="gene ID" value="JU765_v2.g19120"/>
</dbReference>
<dbReference type="Proteomes" id="UP000887576">
    <property type="component" value="Unplaced"/>
</dbReference>
<protein>
    <submittedName>
        <fullName evidence="2">SUEL-type lectin domain-containing protein</fullName>
    </submittedName>
</protein>
<sequence length="403" mass="46355">MKVQFWEFNQPNFSDDLNNHDNWLTQCQCSKGWKGQFCDIPSNPRIGTIDNEAIEQIACDDDELIFSCPNGGVILVDYARYGHLKHDNDMKCSKKITKIMEGDDYDYHDNWLTQCQCSKGWKGQFCDIPSNPRIGTIDNEAIEQIACDDDELIFSCPNGGVILVDYARYGHLKHDNDMKCSKKTTKIMEGDDYDCIDPTTLQTLIQKCQGLTFCQISKVVDLFQTNPCSKNYPTSLHYRMRCSTPSNILNQCPYDSIYIQGRCYSANLVNNPNSLMTYDESRMLCNLKGGDLANPQREPIFSMLYSEIDKQGKLYGKLIDEEKFWIRNDSNNLPSMENFKDLCPYLMVTTNVPKPSSCQMRFNWMCEYPPRSDLTDRITEFIGMTTTRGILTTTMRSQTLTEM</sequence>
<name>A0AC34QSS3_9BILA</name>
<organism evidence="1 2">
    <name type="scientific">Panagrolaimus sp. JU765</name>
    <dbReference type="NCBI Taxonomy" id="591449"/>
    <lineage>
        <taxon>Eukaryota</taxon>
        <taxon>Metazoa</taxon>
        <taxon>Ecdysozoa</taxon>
        <taxon>Nematoda</taxon>
        <taxon>Chromadorea</taxon>
        <taxon>Rhabditida</taxon>
        <taxon>Tylenchina</taxon>
        <taxon>Panagrolaimomorpha</taxon>
        <taxon>Panagrolaimoidea</taxon>
        <taxon>Panagrolaimidae</taxon>
        <taxon>Panagrolaimus</taxon>
    </lineage>
</organism>
<accession>A0AC34QSS3</accession>
<reference evidence="2" key="1">
    <citation type="submission" date="2022-11" db="UniProtKB">
        <authorList>
            <consortium name="WormBaseParasite"/>
        </authorList>
    </citation>
    <scope>IDENTIFICATION</scope>
</reference>
<proteinExistence type="predicted"/>